<proteinExistence type="predicted"/>
<dbReference type="Proteomes" id="UP001273166">
    <property type="component" value="Unassembled WGS sequence"/>
</dbReference>
<dbReference type="GeneID" id="87887952"/>
<evidence type="ECO:0000313" key="3">
    <source>
        <dbReference type="Proteomes" id="UP001273166"/>
    </source>
</evidence>
<sequence>MADSLPAPSTPPLIPSSTLTVGWFPYFHPTANDINLLSFSVRLAALSVAMPWLGPPPRGRRRPDNAPTPTVPDTGPRAPDPTGVMQRAFPWNLEPDNLHPDTCRQKQKEFGRMMEKWNSRLRAEVELQAATSGLWMGASRPGVTLTSGGDILIFFCPGGHAPWVGEENGVEHRCDRWDSDVKRAQELAMSIWRTLSAEGLAMFRAYPVPLPEDWPYKLGVEV</sequence>
<keyword evidence="3" id="KW-1185">Reference proteome</keyword>
<feature type="region of interest" description="Disordered" evidence="1">
    <location>
        <begin position="52"/>
        <end position="82"/>
    </location>
</feature>
<gene>
    <name evidence="2" type="ORF">B0T15DRAFT_529685</name>
</gene>
<protein>
    <submittedName>
        <fullName evidence="2">Uncharacterized protein</fullName>
    </submittedName>
</protein>
<reference evidence="2" key="1">
    <citation type="journal article" date="2023" name="Mol. Phylogenet. Evol.">
        <title>Genome-scale phylogeny and comparative genomics of the fungal order Sordariales.</title>
        <authorList>
            <person name="Hensen N."/>
            <person name="Bonometti L."/>
            <person name="Westerberg I."/>
            <person name="Brannstrom I.O."/>
            <person name="Guillou S."/>
            <person name="Cros-Aarteil S."/>
            <person name="Calhoun S."/>
            <person name="Haridas S."/>
            <person name="Kuo A."/>
            <person name="Mondo S."/>
            <person name="Pangilinan J."/>
            <person name="Riley R."/>
            <person name="LaButti K."/>
            <person name="Andreopoulos B."/>
            <person name="Lipzen A."/>
            <person name="Chen C."/>
            <person name="Yan M."/>
            <person name="Daum C."/>
            <person name="Ng V."/>
            <person name="Clum A."/>
            <person name="Steindorff A."/>
            <person name="Ohm R.A."/>
            <person name="Martin F."/>
            <person name="Silar P."/>
            <person name="Natvig D.O."/>
            <person name="Lalanne C."/>
            <person name="Gautier V."/>
            <person name="Ament-Velasquez S.L."/>
            <person name="Kruys A."/>
            <person name="Hutchinson M.I."/>
            <person name="Powell A.J."/>
            <person name="Barry K."/>
            <person name="Miller A.N."/>
            <person name="Grigoriev I.V."/>
            <person name="Debuchy R."/>
            <person name="Gladieux P."/>
            <person name="Hiltunen Thoren M."/>
            <person name="Johannesson H."/>
        </authorList>
    </citation>
    <scope>NUCLEOTIDE SEQUENCE</scope>
    <source>
        <strain evidence="2">CBS 333.67</strain>
    </source>
</reference>
<organism evidence="2 3">
    <name type="scientific">Chaetomium strumarium</name>
    <dbReference type="NCBI Taxonomy" id="1170767"/>
    <lineage>
        <taxon>Eukaryota</taxon>
        <taxon>Fungi</taxon>
        <taxon>Dikarya</taxon>
        <taxon>Ascomycota</taxon>
        <taxon>Pezizomycotina</taxon>
        <taxon>Sordariomycetes</taxon>
        <taxon>Sordariomycetidae</taxon>
        <taxon>Sordariales</taxon>
        <taxon>Chaetomiaceae</taxon>
        <taxon>Chaetomium</taxon>
    </lineage>
</organism>
<evidence type="ECO:0000256" key="1">
    <source>
        <dbReference type="SAM" id="MobiDB-lite"/>
    </source>
</evidence>
<dbReference type="EMBL" id="JAUDZG010000003">
    <property type="protein sequence ID" value="KAK3307238.1"/>
    <property type="molecule type" value="Genomic_DNA"/>
</dbReference>
<evidence type="ECO:0000313" key="2">
    <source>
        <dbReference type="EMBL" id="KAK3307238.1"/>
    </source>
</evidence>
<name>A0AAJ0GW68_9PEZI</name>
<dbReference type="RefSeq" id="XP_062723018.1">
    <property type="nucleotide sequence ID" value="XM_062869123.1"/>
</dbReference>
<comment type="caution">
    <text evidence="2">The sequence shown here is derived from an EMBL/GenBank/DDBJ whole genome shotgun (WGS) entry which is preliminary data.</text>
</comment>
<dbReference type="AlphaFoldDB" id="A0AAJ0GW68"/>
<reference evidence="2" key="2">
    <citation type="submission" date="2023-06" db="EMBL/GenBank/DDBJ databases">
        <authorList>
            <consortium name="Lawrence Berkeley National Laboratory"/>
            <person name="Mondo S.J."/>
            <person name="Hensen N."/>
            <person name="Bonometti L."/>
            <person name="Westerberg I."/>
            <person name="Brannstrom I.O."/>
            <person name="Guillou S."/>
            <person name="Cros-Aarteil S."/>
            <person name="Calhoun S."/>
            <person name="Haridas S."/>
            <person name="Kuo A."/>
            <person name="Pangilinan J."/>
            <person name="Riley R."/>
            <person name="Labutti K."/>
            <person name="Andreopoulos B."/>
            <person name="Lipzen A."/>
            <person name="Chen C."/>
            <person name="Yanf M."/>
            <person name="Daum C."/>
            <person name="Ng V."/>
            <person name="Clum A."/>
            <person name="Steindorff A."/>
            <person name="Ohm R."/>
            <person name="Martin F."/>
            <person name="Silar P."/>
            <person name="Natvig D."/>
            <person name="Lalanne C."/>
            <person name="Gautier V."/>
            <person name="Ament-Velasquez S.L."/>
            <person name="Kruys A."/>
            <person name="Hutchinson M.I."/>
            <person name="Powell A.J."/>
            <person name="Barry K."/>
            <person name="Miller A.N."/>
            <person name="Grigoriev I.V."/>
            <person name="Debuchy R."/>
            <person name="Gladieux P."/>
            <person name="Thoren M.H."/>
            <person name="Johannesson H."/>
        </authorList>
    </citation>
    <scope>NUCLEOTIDE SEQUENCE</scope>
    <source>
        <strain evidence="2">CBS 333.67</strain>
    </source>
</reference>
<accession>A0AAJ0GW68</accession>